<dbReference type="AlphaFoldDB" id="A0A315UND6"/>
<organism evidence="6 7">
    <name type="scientific">Gambusia affinis</name>
    <name type="common">Western mosquitofish</name>
    <name type="synonym">Heterandria affinis</name>
    <dbReference type="NCBI Taxonomy" id="33528"/>
    <lineage>
        <taxon>Eukaryota</taxon>
        <taxon>Metazoa</taxon>
        <taxon>Chordata</taxon>
        <taxon>Craniata</taxon>
        <taxon>Vertebrata</taxon>
        <taxon>Euteleostomi</taxon>
        <taxon>Actinopterygii</taxon>
        <taxon>Neopterygii</taxon>
        <taxon>Teleostei</taxon>
        <taxon>Neoteleostei</taxon>
        <taxon>Acanthomorphata</taxon>
        <taxon>Ovalentaria</taxon>
        <taxon>Atherinomorphae</taxon>
        <taxon>Cyprinodontiformes</taxon>
        <taxon>Poeciliidae</taxon>
        <taxon>Poeciliinae</taxon>
        <taxon>Gambusia</taxon>
    </lineage>
</organism>
<dbReference type="GO" id="GO:0008270">
    <property type="term" value="F:zinc ion binding"/>
    <property type="evidence" value="ECO:0007669"/>
    <property type="project" value="UniProtKB-KW"/>
</dbReference>
<protein>
    <submittedName>
        <fullName evidence="6">Uncharacterized protein</fullName>
    </submittedName>
</protein>
<evidence type="ECO:0000256" key="1">
    <source>
        <dbReference type="ARBA" id="ARBA00022723"/>
    </source>
</evidence>
<keyword evidence="3" id="KW-0863">Zinc-finger</keyword>
<reference evidence="6 7" key="1">
    <citation type="journal article" date="2018" name="G3 (Bethesda)">
        <title>A High-Quality Reference Genome for the Invasive Mosquitofish Gambusia affinis Using a Chicago Library.</title>
        <authorList>
            <person name="Hoffberg S.L."/>
            <person name="Troendle N.J."/>
            <person name="Glenn T.C."/>
            <person name="Mahmud O."/>
            <person name="Louha S."/>
            <person name="Chalopin D."/>
            <person name="Bennetzen J.L."/>
            <person name="Mauricio R."/>
        </authorList>
    </citation>
    <scope>NUCLEOTIDE SEQUENCE [LARGE SCALE GENOMIC DNA]</scope>
    <source>
        <strain evidence="6">NE01/NJP1002.9</strain>
        <tissue evidence="6">Muscle</tissue>
    </source>
</reference>
<feature type="compositionally biased region" description="Basic and acidic residues" evidence="5">
    <location>
        <begin position="179"/>
        <end position="190"/>
    </location>
</feature>
<dbReference type="EMBL" id="NHOQ01002911">
    <property type="protein sequence ID" value="PWA13905.1"/>
    <property type="molecule type" value="Genomic_DNA"/>
</dbReference>
<comment type="caution">
    <text evidence="6">The sequence shown here is derived from an EMBL/GenBank/DDBJ whole genome shotgun (WGS) entry which is preliminary data.</text>
</comment>
<evidence type="ECO:0000256" key="2">
    <source>
        <dbReference type="ARBA" id="ARBA00022737"/>
    </source>
</evidence>
<keyword evidence="2" id="KW-0677">Repeat</keyword>
<keyword evidence="1" id="KW-0479">Metal-binding</keyword>
<dbReference type="FunFam" id="3.30.160.60:FF:000100">
    <property type="entry name" value="Zinc finger 45-like"/>
    <property type="match status" value="1"/>
</dbReference>
<dbReference type="Gene3D" id="3.30.160.60">
    <property type="entry name" value="Classic Zinc Finger"/>
    <property type="match status" value="1"/>
</dbReference>
<evidence type="ECO:0000313" key="6">
    <source>
        <dbReference type="EMBL" id="PWA13905.1"/>
    </source>
</evidence>
<feature type="compositionally biased region" description="Polar residues" evidence="5">
    <location>
        <begin position="191"/>
        <end position="206"/>
    </location>
</feature>
<proteinExistence type="predicted"/>
<feature type="compositionally biased region" description="Polar residues" evidence="5">
    <location>
        <begin position="155"/>
        <end position="178"/>
    </location>
</feature>
<dbReference type="STRING" id="33528.ENSGAFP00000027612"/>
<evidence type="ECO:0000256" key="3">
    <source>
        <dbReference type="ARBA" id="ARBA00022771"/>
    </source>
</evidence>
<keyword evidence="7" id="KW-1185">Reference proteome</keyword>
<sequence>MMISVEMASKANLICFVTWEFTKIHTGEKPFSCGTCGKRFHEKRCLNYVRTRAVEKSFLCGTCGKSFRYQNLRHCSVCKDDGTFNDLSNQEGKFPLKQEEPEPLQIKQEQEEPEHQQLKEEELKEQLCISQDEEQLMLKQETSTVQIMHNEPEPQMNQLISHGSSEGENQGQEISNSEEPGKKRDEKQKQNEMCQKTKQLKSTAEFSKQKTHKKTPKSKIILL</sequence>
<accession>A0A315UND6</accession>
<dbReference type="Proteomes" id="UP000250572">
    <property type="component" value="Unassembled WGS sequence"/>
</dbReference>
<dbReference type="SUPFAM" id="SSF57667">
    <property type="entry name" value="beta-beta-alpha zinc fingers"/>
    <property type="match status" value="1"/>
</dbReference>
<keyword evidence="4" id="KW-0862">Zinc</keyword>
<evidence type="ECO:0000256" key="5">
    <source>
        <dbReference type="SAM" id="MobiDB-lite"/>
    </source>
</evidence>
<evidence type="ECO:0000313" key="7">
    <source>
        <dbReference type="Proteomes" id="UP000250572"/>
    </source>
</evidence>
<feature type="region of interest" description="Disordered" evidence="5">
    <location>
        <begin position="149"/>
        <end position="223"/>
    </location>
</feature>
<evidence type="ECO:0000256" key="4">
    <source>
        <dbReference type="ARBA" id="ARBA00022833"/>
    </source>
</evidence>
<gene>
    <name evidence="6" type="ORF">CCH79_00018517</name>
</gene>
<name>A0A315UND6_GAMAF</name>
<dbReference type="InterPro" id="IPR036236">
    <property type="entry name" value="Znf_C2H2_sf"/>
</dbReference>